<evidence type="ECO:0000259" key="4">
    <source>
        <dbReference type="Pfam" id="PF00294"/>
    </source>
</evidence>
<dbReference type="InterPro" id="IPR011611">
    <property type="entry name" value="PfkB_dom"/>
</dbReference>
<gene>
    <name evidence="5" type="ORF">GCM10011387_11050</name>
</gene>
<dbReference type="Proteomes" id="UP000651668">
    <property type="component" value="Unassembled WGS sequence"/>
</dbReference>
<dbReference type="RefSeq" id="WP_188625856.1">
    <property type="nucleotide sequence ID" value="NZ_BMIL01000003.1"/>
</dbReference>
<comment type="similarity">
    <text evidence="1">Belongs to the carbohydrate kinase PfkB family.</text>
</comment>
<organism evidence="5 6">
    <name type="scientific">Pedobacter quisquiliarum</name>
    <dbReference type="NCBI Taxonomy" id="1834438"/>
    <lineage>
        <taxon>Bacteria</taxon>
        <taxon>Pseudomonadati</taxon>
        <taxon>Bacteroidota</taxon>
        <taxon>Sphingobacteriia</taxon>
        <taxon>Sphingobacteriales</taxon>
        <taxon>Sphingobacteriaceae</taxon>
        <taxon>Pedobacter</taxon>
    </lineage>
</organism>
<reference evidence="5" key="2">
    <citation type="submission" date="2020-09" db="EMBL/GenBank/DDBJ databases">
        <authorList>
            <person name="Sun Q."/>
            <person name="Zhou Y."/>
        </authorList>
    </citation>
    <scope>NUCLEOTIDE SEQUENCE</scope>
    <source>
        <strain evidence="5">CGMCC 1.15343</strain>
    </source>
</reference>
<comment type="caution">
    <text evidence="5">The sequence shown here is derived from an EMBL/GenBank/DDBJ whole genome shotgun (WGS) entry which is preliminary data.</text>
</comment>
<dbReference type="InterPro" id="IPR050306">
    <property type="entry name" value="PfkB_Carbo_kinase"/>
</dbReference>
<keyword evidence="2" id="KW-0808">Transferase</keyword>
<feature type="domain" description="Carbohydrate kinase PfkB" evidence="4">
    <location>
        <begin position="25"/>
        <end position="286"/>
    </location>
</feature>
<dbReference type="EMBL" id="BMIL01000003">
    <property type="protein sequence ID" value="GGC59215.1"/>
    <property type="molecule type" value="Genomic_DNA"/>
</dbReference>
<dbReference type="PROSITE" id="PS00584">
    <property type="entry name" value="PFKB_KINASES_2"/>
    <property type="match status" value="1"/>
</dbReference>
<evidence type="ECO:0000256" key="2">
    <source>
        <dbReference type="ARBA" id="ARBA00022679"/>
    </source>
</evidence>
<dbReference type="GO" id="GO:0016301">
    <property type="term" value="F:kinase activity"/>
    <property type="evidence" value="ECO:0007669"/>
    <property type="project" value="UniProtKB-KW"/>
</dbReference>
<dbReference type="Gene3D" id="3.40.1190.20">
    <property type="match status" value="1"/>
</dbReference>
<sequence length="303" mass="33569">MMNNKKAHTVVCFGEVLWDVLPTIKRPGGAPMNVAYHLQKLGINSQLISGVGDDAAGKALLEFLAQIDLTDHFIQVLDDQPTSEVIATVNESHEVSYEIVYPVAWDFITWKPEHDALLAESKALVYGSLASRNEVSAGALLKMLNADLYKVFDVNLRAPHYGKDIIDRLLRAADLVKMNLEELEIITDWYNPALTSESDRVEWLFDNFAVQEILVTKGIKGASYCSRTQRLDQPAYLVKVNDTIGSGDSFLAAFLSKRLQHASIEEALAYAAGMGAYITSQSGACPAYELADFERFFSAQQLE</sequence>
<dbReference type="InterPro" id="IPR002173">
    <property type="entry name" value="Carboh/pur_kinase_PfkB_CS"/>
</dbReference>
<reference evidence="5" key="1">
    <citation type="journal article" date="2014" name="Int. J. Syst. Evol. Microbiol.">
        <title>Complete genome sequence of Corynebacterium casei LMG S-19264T (=DSM 44701T), isolated from a smear-ripened cheese.</title>
        <authorList>
            <consortium name="US DOE Joint Genome Institute (JGI-PGF)"/>
            <person name="Walter F."/>
            <person name="Albersmeier A."/>
            <person name="Kalinowski J."/>
            <person name="Ruckert C."/>
        </authorList>
    </citation>
    <scope>NUCLEOTIDE SEQUENCE</scope>
    <source>
        <strain evidence="5">CGMCC 1.15343</strain>
    </source>
</reference>
<keyword evidence="6" id="KW-1185">Reference proteome</keyword>
<evidence type="ECO:0000313" key="5">
    <source>
        <dbReference type="EMBL" id="GGC59215.1"/>
    </source>
</evidence>
<protein>
    <submittedName>
        <fullName evidence="5">2-dehydro-3-deoxygluconokinase</fullName>
    </submittedName>
</protein>
<evidence type="ECO:0000313" key="6">
    <source>
        <dbReference type="Proteomes" id="UP000651668"/>
    </source>
</evidence>
<evidence type="ECO:0000256" key="1">
    <source>
        <dbReference type="ARBA" id="ARBA00010688"/>
    </source>
</evidence>
<dbReference type="CDD" id="cd01167">
    <property type="entry name" value="bac_FRK"/>
    <property type="match status" value="1"/>
</dbReference>
<name>A0A916XAM3_9SPHI</name>
<dbReference type="AlphaFoldDB" id="A0A916XAM3"/>
<accession>A0A916XAM3</accession>
<proteinExistence type="inferred from homology"/>
<dbReference type="Pfam" id="PF00294">
    <property type="entry name" value="PfkB"/>
    <property type="match status" value="1"/>
</dbReference>
<keyword evidence="3" id="KW-0418">Kinase</keyword>
<dbReference type="PANTHER" id="PTHR43085:SF57">
    <property type="entry name" value="CARBOHYDRATE KINASE PFKB DOMAIN-CONTAINING PROTEIN"/>
    <property type="match status" value="1"/>
</dbReference>
<dbReference type="PANTHER" id="PTHR43085">
    <property type="entry name" value="HEXOKINASE FAMILY MEMBER"/>
    <property type="match status" value="1"/>
</dbReference>
<dbReference type="SUPFAM" id="SSF53613">
    <property type="entry name" value="Ribokinase-like"/>
    <property type="match status" value="1"/>
</dbReference>
<dbReference type="PROSITE" id="PS00583">
    <property type="entry name" value="PFKB_KINASES_1"/>
    <property type="match status" value="1"/>
</dbReference>
<dbReference type="InterPro" id="IPR029056">
    <property type="entry name" value="Ribokinase-like"/>
</dbReference>
<evidence type="ECO:0000256" key="3">
    <source>
        <dbReference type="ARBA" id="ARBA00022777"/>
    </source>
</evidence>